<organism evidence="2 3">
    <name type="scientific">Acinetobacter vivianii</name>
    <dbReference type="NCBI Taxonomy" id="1776742"/>
    <lineage>
        <taxon>Bacteria</taxon>
        <taxon>Pseudomonadati</taxon>
        <taxon>Pseudomonadota</taxon>
        <taxon>Gammaproteobacteria</taxon>
        <taxon>Moraxellales</taxon>
        <taxon>Moraxellaceae</taxon>
        <taxon>Acinetobacter</taxon>
    </lineage>
</organism>
<dbReference type="EMBL" id="APPC01000021">
    <property type="protein sequence ID" value="ENU91250.1"/>
    <property type="molecule type" value="Genomic_DNA"/>
</dbReference>
<dbReference type="HOGENOM" id="CLU_1591055_0_0_6"/>
<accession>N8UV22</accession>
<evidence type="ECO:0000256" key="1">
    <source>
        <dbReference type="SAM" id="SignalP"/>
    </source>
</evidence>
<evidence type="ECO:0000313" key="2">
    <source>
        <dbReference type="EMBL" id="ENU91250.1"/>
    </source>
</evidence>
<dbReference type="Proteomes" id="UP000013049">
    <property type="component" value="Unassembled WGS sequence"/>
</dbReference>
<dbReference type="PATRIC" id="fig|1217712.3.peg.3103"/>
<dbReference type="AlphaFoldDB" id="N8UV22"/>
<dbReference type="eggNOG" id="ENOG50328XA">
    <property type="taxonomic scope" value="Bacteria"/>
</dbReference>
<protein>
    <submittedName>
        <fullName evidence="2">Uncharacterized protein</fullName>
    </submittedName>
</protein>
<comment type="caution">
    <text evidence="2">The sequence shown here is derived from an EMBL/GenBank/DDBJ whole genome shotgun (WGS) entry which is preliminary data.</text>
</comment>
<evidence type="ECO:0000313" key="3">
    <source>
        <dbReference type="Proteomes" id="UP000013049"/>
    </source>
</evidence>
<reference evidence="2 3" key="1">
    <citation type="submission" date="2013-02" db="EMBL/GenBank/DDBJ databases">
        <title>The Genome Sequence of Acinetobacter sp. NIPH 758.</title>
        <authorList>
            <consortium name="The Broad Institute Genome Sequencing Platform"/>
            <consortium name="The Broad Institute Genome Sequencing Center for Infectious Disease"/>
            <person name="Cerqueira G."/>
            <person name="Feldgarden M."/>
            <person name="Courvalin P."/>
            <person name="Perichon B."/>
            <person name="Grillot-Courvalin C."/>
            <person name="Clermont D."/>
            <person name="Rocha E."/>
            <person name="Yoon E.-J."/>
            <person name="Nemec A."/>
            <person name="Walker B."/>
            <person name="Young S.K."/>
            <person name="Zeng Q."/>
            <person name="Gargeya S."/>
            <person name="Fitzgerald M."/>
            <person name="Haas B."/>
            <person name="Abouelleil A."/>
            <person name="Alvarado L."/>
            <person name="Arachchi H.M."/>
            <person name="Berlin A.M."/>
            <person name="Chapman S.B."/>
            <person name="Dewar J."/>
            <person name="Goldberg J."/>
            <person name="Griggs A."/>
            <person name="Gujja S."/>
            <person name="Hansen M."/>
            <person name="Howarth C."/>
            <person name="Imamovic A."/>
            <person name="Larimer J."/>
            <person name="McCowan C."/>
            <person name="Murphy C."/>
            <person name="Neiman D."/>
            <person name="Pearson M."/>
            <person name="Priest M."/>
            <person name="Roberts A."/>
            <person name="Saif S."/>
            <person name="Shea T."/>
            <person name="Sisk P."/>
            <person name="Sykes S."/>
            <person name="Wortman J."/>
            <person name="Nusbaum C."/>
            <person name="Birren B."/>
        </authorList>
    </citation>
    <scope>NUCLEOTIDE SEQUENCE [LARGE SCALE GENOMIC DNA]</scope>
    <source>
        <strain evidence="2 3">NIPH 758</strain>
    </source>
</reference>
<feature type="signal peptide" evidence="1">
    <location>
        <begin position="1"/>
        <end position="21"/>
    </location>
</feature>
<sequence>MMKKLIAVAIFASGFSVLSHAASSYGLGSAETMAHLVNVQKGSGYQAICTYRSATLHYGVHEVQASMFDGCEQQLAYTATWAGGGILRVLGTRNSLFVRRVGYRAPAKASQAAPAPVSKYKRLCDNPNVSESFNQKTGEMTNCRTGEVTIDPQIKALKEQGLWPH</sequence>
<dbReference type="RefSeq" id="WP_004773118.1">
    <property type="nucleotide sequence ID" value="NZ_KB849357.1"/>
</dbReference>
<proteinExistence type="predicted"/>
<feature type="chain" id="PRO_5004134130" evidence="1">
    <location>
        <begin position="22"/>
        <end position="165"/>
    </location>
</feature>
<keyword evidence="1" id="KW-0732">Signal</keyword>
<name>N8UV22_9GAMM</name>
<gene>
    <name evidence="2" type="ORF">F971_03215</name>
</gene>